<feature type="site" description="Lowers pKa of active site Tyr" evidence="6">
    <location>
        <position position="59"/>
    </location>
</feature>
<dbReference type="InterPro" id="IPR023210">
    <property type="entry name" value="NADP_OxRdtase_dom"/>
</dbReference>
<dbReference type="InterPro" id="IPR018170">
    <property type="entry name" value="Aldo/ket_reductase_CS"/>
</dbReference>
<dbReference type="FunFam" id="3.20.20.100:FF:000006">
    <property type="entry name" value="Aldo-keto reductase family 1 member A1"/>
    <property type="match status" value="1"/>
</dbReference>
<evidence type="ECO:0000313" key="9">
    <source>
        <dbReference type="Proteomes" id="UP001458880"/>
    </source>
</evidence>
<dbReference type="PRINTS" id="PR00069">
    <property type="entry name" value="ALDKETRDTASE"/>
</dbReference>
<feature type="active site" description="Proton donor" evidence="4">
    <location>
        <position position="30"/>
    </location>
</feature>
<keyword evidence="3" id="KW-0560">Oxidoreductase</keyword>
<evidence type="ECO:0000256" key="4">
    <source>
        <dbReference type="PIRSR" id="PIRSR000097-1"/>
    </source>
</evidence>
<name>A0AAW1N045_POPJA</name>
<evidence type="ECO:0000259" key="7">
    <source>
        <dbReference type="Pfam" id="PF00248"/>
    </source>
</evidence>
<dbReference type="InterPro" id="IPR020471">
    <property type="entry name" value="AKR"/>
</dbReference>
<dbReference type="Proteomes" id="UP001458880">
    <property type="component" value="Unassembled WGS sequence"/>
</dbReference>
<keyword evidence="9" id="KW-1185">Reference proteome</keyword>
<evidence type="ECO:0000256" key="5">
    <source>
        <dbReference type="PIRSR" id="PIRSR000097-2"/>
    </source>
</evidence>
<reference evidence="8 9" key="1">
    <citation type="journal article" date="2024" name="BMC Genomics">
        <title>De novo assembly and annotation of Popillia japonica's genome with initial clues to its potential as an invasive pest.</title>
        <authorList>
            <person name="Cucini C."/>
            <person name="Boschi S."/>
            <person name="Funari R."/>
            <person name="Cardaioli E."/>
            <person name="Iannotti N."/>
            <person name="Marturano G."/>
            <person name="Paoli F."/>
            <person name="Bruttini M."/>
            <person name="Carapelli A."/>
            <person name="Frati F."/>
            <person name="Nardi F."/>
        </authorList>
    </citation>
    <scope>NUCLEOTIDE SEQUENCE [LARGE SCALE GENOMIC DNA]</scope>
    <source>
        <strain evidence="8">DMR45628</strain>
    </source>
</reference>
<evidence type="ECO:0000313" key="8">
    <source>
        <dbReference type="EMBL" id="KAK9752447.1"/>
    </source>
</evidence>
<comment type="similarity">
    <text evidence="1">Belongs to the aldo/keto reductase family.</text>
</comment>
<evidence type="ECO:0000256" key="6">
    <source>
        <dbReference type="PIRSR" id="PIRSR000097-3"/>
    </source>
</evidence>
<dbReference type="Gene3D" id="3.20.20.100">
    <property type="entry name" value="NADP-dependent oxidoreductase domain"/>
    <property type="match status" value="1"/>
</dbReference>
<evidence type="ECO:0000256" key="2">
    <source>
        <dbReference type="ARBA" id="ARBA00022857"/>
    </source>
</evidence>
<comment type="caution">
    <text evidence="8">The sequence shown here is derived from an EMBL/GenBank/DDBJ whole genome shotgun (WGS) entry which is preliminary data.</text>
</comment>
<dbReference type="AlphaFoldDB" id="A0AAW1N045"/>
<dbReference type="EMBL" id="JASPKY010000020">
    <property type="protein sequence ID" value="KAK9752447.1"/>
    <property type="molecule type" value="Genomic_DNA"/>
</dbReference>
<gene>
    <name evidence="8" type="ORF">QE152_g4179</name>
</gene>
<feature type="binding site" evidence="5">
    <location>
        <position position="92"/>
    </location>
    <ligand>
        <name>substrate</name>
    </ligand>
</feature>
<dbReference type="SUPFAM" id="SSF51430">
    <property type="entry name" value="NAD(P)-linked oxidoreductase"/>
    <property type="match status" value="1"/>
</dbReference>
<evidence type="ECO:0000256" key="3">
    <source>
        <dbReference type="ARBA" id="ARBA00023002"/>
    </source>
</evidence>
<dbReference type="PROSITE" id="PS00062">
    <property type="entry name" value="ALDOKETO_REDUCTASE_2"/>
    <property type="match status" value="1"/>
</dbReference>
<sequence>MVKATSGEVRIAVKYAIDIGYRHIDCAMLYGNEKEVGEAIREKLKDGVVKREELFIVTKLWNTFHERELVARTCRKSLETFGLDYVDLYLIHWPVAQKLFGKLDVNFPFKNAVGLDYDYVDTWKGMEECVDLGLAKSIGLSNFNSKQVQRVIDAARIKPVMNQIEVSPNINQKRLIKFCRDRDIQITAYSPLGSPARPWAKPGDPVIDLNDPKLVAIGNQYNKSTSQVILRYVYELGTIPIPKSTNKHRIASNIDIFDFQLSSSDKAILDEYNCNGRAIPALELKGFPHYPFEGEEF</sequence>
<dbReference type="PIRSF" id="PIRSF000097">
    <property type="entry name" value="AKR"/>
    <property type="match status" value="1"/>
</dbReference>
<dbReference type="PROSITE" id="PS00798">
    <property type="entry name" value="ALDOKETO_REDUCTASE_1"/>
    <property type="match status" value="1"/>
</dbReference>
<keyword evidence="2" id="KW-0521">NADP</keyword>
<protein>
    <submittedName>
        <fullName evidence="8">Aldo/keto reductase family</fullName>
    </submittedName>
</protein>
<feature type="domain" description="NADP-dependent oxidoreductase" evidence="7">
    <location>
        <begin position="11"/>
        <end position="272"/>
    </location>
</feature>
<accession>A0AAW1N045</accession>
<dbReference type="Pfam" id="PF00248">
    <property type="entry name" value="Aldo_ket_red"/>
    <property type="match status" value="1"/>
</dbReference>
<evidence type="ECO:0000256" key="1">
    <source>
        <dbReference type="ARBA" id="ARBA00007905"/>
    </source>
</evidence>
<dbReference type="PROSITE" id="PS00063">
    <property type="entry name" value="ALDOKETO_REDUCTASE_3"/>
    <property type="match status" value="1"/>
</dbReference>
<dbReference type="GO" id="GO:0016491">
    <property type="term" value="F:oxidoreductase activity"/>
    <property type="evidence" value="ECO:0007669"/>
    <property type="project" value="UniProtKB-KW"/>
</dbReference>
<dbReference type="PANTHER" id="PTHR11732">
    <property type="entry name" value="ALDO/KETO REDUCTASE"/>
    <property type="match status" value="1"/>
</dbReference>
<organism evidence="8 9">
    <name type="scientific">Popillia japonica</name>
    <name type="common">Japanese beetle</name>
    <dbReference type="NCBI Taxonomy" id="7064"/>
    <lineage>
        <taxon>Eukaryota</taxon>
        <taxon>Metazoa</taxon>
        <taxon>Ecdysozoa</taxon>
        <taxon>Arthropoda</taxon>
        <taxon>Hexapoda</taxon>
        <taxon>Insecta</taxon>
        <taxon>Pterygota</taxon>
        <taxon>Neoptera</taxon>
        <taxon>Endopterygota</taxon>
        <taxon>Coleoptera</taxon>
        <taxon>Polyphaga</taxon>
        <taxon>Scarabaeiformia</taxon>
        <taxon>Scarabaeidae</taxon>
        <taxon>Rutelinae</taxon>
        <taxon>Popillia</taxon>
    </lineage>
</organism>
<proteinExistence type="inferred from homology"/>
<dbReference type="InterPro" id="IPR036812">
    <property type="entry name" value="NAD(P)_OxRdtase_dom_sf"/>
</dbReference>